<sequence>MVLMLISNAMYIIMHNFNGYGKYAMGVARLLAGIAAGGNSLLPTYWTYAAAPEDRSTAAALFDGAFCLGIALGPGFQLVFSPLSYPGTMIGRFWINMYTMPAIVANALVAVTLIIMMFFFVEAPMFRDEKRKSVISTDTQFSITLPPFDKLAVMCCIFAKMVQMFIYANMET</sequence>
<reference evidence="8 9" key="1">
    <citation type="submission" date="2015-09" db="EMBL/GenBank/DDBJ databases">
        <title>Draft genome of the parasitic nematode Teladorsagia circumcincta isolate WARC Sus (inbred).</title>
        <authorList>
            <person name="Mitreva M."/>
        </authorList>
    </citation>
    <scope>NUCLEOTIDE SEQUENCE [LARGE SCALE GENOMIC DNA]</scope>
    <source>
        <strain evidence="8 9">S</strain>
    </source>
</reference>
<keyword evidence="5 6" id="KW-0472">Membrane</keyword>
<evidence type="ECO:0000256" key="5">
    <source>
        <dbReference type="ARBA" id="ARBA00023136"/>
    </source>
</evidence>
<dbReference type="GO" id="GO:0022857">
    <property type="term" value="F:transmembrane transporter activity"/>
    <property type="evidence" value="ECO:0007669"/>
    <property type="project" value="InterPro"/>
</dbReference>
<evidence type="ECO:0000259" key="7">
    <source>
        <dbReference type="PROSITE" id="PS50850"/>
    </source>
</evidence>
<feature type="transmembrane region" description="Helical" evidence="6">
    <location>
        <begin position="100"/>
        <end position="121"/>
    </location>
</feature>
<feature type="transmembrane region" description="Helical" evidence="6">
    <location>
        <begin position="58"/>
        <end position="80"/>
    </location>
</feature>
<dbReference type="EMBL" id="KZ359869">
    <property type="protein sequence ID" value="PIO58792.1"/>
    <property type="molecule type" value="Genomic_DNA"/>
</dbReference>
<evidence type="ECO:0000256" key="4">
    <source>
        <dbReference type="ARBA" id="ARBA00022989"/>
    </source>
</evidence>
<dbReference type="Gene3D" id="1.20.1250.20">
    <property type="entry name" value="MFS general substrate transporter like domains"/>
    <property type="match status" value="1"/>
</dbReference>
<feature type="domain" description="Major facilitator superfamily (MFS) profile" evidence="7">
    <location>
        <begin position="1"/>
        <end position="172"/>
    </location>
</feature>
<dbReference type="Proteomes" id="UP000230423">
    <property type="component" value="Unassembled WGS sequence"/>
</dbReference>
<dbReference type="InterPro" id="IPR036259">
    <property type="entry name" value="MFS_trans_sf"/>
</dbReference>
<evidence type="ECO:0000256" key="6">
    <source>
        <dbReference type="SAM" id="Phobius"/>
    </source>
</evidence>
<keyword evidence="3 6" id="KW-0812">Transmembrane</keyword>
<name>A0A2G9TMU4_TELCI</name>
<evidence type="ECO:0000313" key="9">
    <source>
        <dbReference type="Proteomes" id="UP000230423"/>
    </source>
</evidence>
<feature type="transmembrane region" description="Helical" evidence="6">
    <location>
        <begin position="20"/>
        <end position="46"/>
    </location>
</feature>
<comment type="subcellular location">
    <subcellularLocation>
        <location evidence="1">Endomembrane system</location>
        <topology evidence="1">Multi-pass membrane protein</topology>
    </subcellularLocation>
</comment>
<evidence type="ECO:0000313" key="8">
    <source>
        <dbReference type="EMBL" id="PIO58792.1"/>
    </source>
</evidence>
<dbReference type="GO" id="GO:0005765">
    <property type="term" value="C:lysosomal membrane"/>
    <property type="evidence" value="ECO:0007669"/>
    <property type="project" value="TreeGrafter"/>
</dbReference>
<accession>A0A2G9TMU4</accession>
<dbReference type="OrthoDB" id="5831840at2759"/>
<protein>
    <recommendedName>
        <fullName evidence="7">Major facilitator superfamily (MFS) profile domain-containing protein</fullName>
    </recommendedName>
</protein>
<evidence type="ECO:0000256" key="2">
    <source>
        <dbReference type="ARBA" id="ARBA00022448"/>
    </source>
</evidence>
<dbReference type="AlphaFoldDB" id="A0A2G9TMU4"/>
<dbReference type="InterPro" id="IPR051068">
    <property type="entry name" value="MFS_Domain-Containing_Protein"/>
</dbReference>
<dbReference type="PANTHER" id="PTHR23510:SF3">
    <property type="entry name" value="MAJOR FACILITATOR SUPERFAMILY DOMAIN-CONTAINING PROTEIN 8"/>
    <property type="match status" value="1"/>
</dbReference>
<evidence type="ECO:0000256" key="3">
    <source>
        <dbReference type="ARBA" id="ARBA00022692"/>
    </source>
</evidence>
<keyword evidence="4 6" id="KW-1133">Transmembrane helix</keyword>
<organism evidence="8 9">
    <name type="scientific">Teladorsagia circumcincta</name>
    <name type="common">Brown stomach worm</name>
    <name type="synonym">Ostertagia circumcincta</name>
    <dbReference type="NCBI Taxonomy" id="45464"/>
    <lineage>
        <taxon>Eukaryota</taxon>
        <taxon>Metazoa</taxon>
        <taxon>Ecdysozoa</taxon>
        <taxon>Nematoda</taxon>
        <taxon>Chromadorea</taxon>
        <taxon>Rhabditida</taxon>
        <taxon>Rhabditina</taxon>
        <taxon>Rhabditomorpha</taxon>
        <taxon>Strongyloidea</taxon>
        <taxon>Trichostrongylidae</taxon>
        <taxon>Teladorsagia</taxon>
    </lineage>
</organism>
<evidence type="ECO:0000256" key="1">
    <source>
        <dbReference type="ARBA" id="ARBA00004127"/>
    </source>
</evidence>
<dbReference type="PROSITE" id="PS50850">
    <property type="entry name" value="MFS"/>
    <property type="match status" value="1"/>
</dbReference>
<keyword evidence="9" id="KW-1185">Reference proteome</keyword>
<proteinExistence type="predicted"/>
<keyword evidence="2" id="KW-0813">Transport</keyword>
<gene>
    <name evidence="8" type="ORF">TELCIR_19763</name>
</gene>
<dbReference type="SUPFAM" id="SSF103473">
    <property type="entry name" value="MFS general substrate transporter"/>
    <property type="match status" value="1"/>
</dbReference>
<dbReference type="InterPro" id="IPR020846">
    <property type="entry name" value="MFS_dom"/>
</dbReference>
<dbReference type="PANTHER" id="PTHR23510">
    <property type="entry name" value="INNER MEMBRANE TRANSPORT PROTEIN YAJR"/>
    <property type="match status" value="1"/>
</dbReference>
<dbReference type="GO" id="GO:0012505">
    <property type="term" value="C:endomembrane system"/>
    <property type="evidence" value="ECO:0007669"/>
    <property type="project" value="UniProtKB-SubCell"/>
</dbReference>